<dbReference type="OrthoDB" id="10412996at2759"/>
<dbReference type="GeneID" id="8861224"/>
<dbReference type="AlphaFoldDB" id="D2V7R5"/>
<gene>
    <name evidence="2" type="ORF">NAEGRDRAFT_78928</name>
</gene>
<feature type="compositionally biased region" description="Polar residues" evidence="1">
    <location>
        <begin position="139"/>
        <end position="150"/>
    </location>
</feature>
<organism evidence="3">
    <name type="scientific">Naegleria gruberi</name>
    <name type="common">Amoeba</name>
    <dbReference type="NCBI Taxonomy" id="5762"/>
    <lineage>
        <taxon>Eukaryota</taxon>
        <taxon>Discoba</taxon>
        <taxon>Heterolobosea</taxon>
        <taxon>Tetramitia</taxon>
        <taxon>Eutetramitia</taxon>
        <taxon>Vahlkampfiidae</taxon>
        <taxon>Naegleria</taxon>
    </lineage>
</organism>
<dbReference type="VEuPathDB" id="AmoebaDB:NAEGRDRAFT_78928"/>
<proteinExistence type="predicted"/>
<feature type="compositionally biased region" description="Basic and acidic residues" evidence="1">
    <location>
        <begin position="49"/>
        <end position="65"/>
    </location>
</feature>
<feature type="region of interest" description="Disordered" evidence="1">
    <location>
        <begin position="172"/>
        <end position="194"/>
    </location>
</feature>
<dbReference type="RefSeq" id="XP_002679662.1">
    <property type="nucleotide sequence ID" value="XM_002679616.1"/>
</dbReference>
<feature type="region of interest" description="Disordered" evidence="1">
    <location>
        <begin position="49"/>
        <end position="68"/>
    </location>
</feature>
<dbReference type="InParanoid" id="D2V7R5"/>
<dbReference type="KEGG" id="ngr:NAEGRDRAFT_78928"/>
<name>D2V7R5_NAEGR</name>
<reference evidence="2 3" key="1">
    <citation type="journal article" date="2010" name="Cell">
        <title>The genome of Naegleria gruberi illuminates early eukaryotic versatility.</title>
        <authorList>
            <person name="Fritz-Laylin L.K."/>
            <person name="Prochnik S.E."/>
            <person name="Ginger M.L."/>
            <person name="Dacks J.B."/>
            <person name="Carpenter M.L."/>
            <person name="Field M.C."/>
            <person name="Kuo A."/>
            <person name="Paredez A."/>
            <person name="Chapman J."/>
            <person name="Pham J."/>
            <person name="Shu S."/>
            <person name="Neupane R."/>
            <person name="Cipriano M."/>
            <person name="Mancuso J."/>
            <person name="Tu H."/>
            <person name="Salamov A."/>
            <person name="Lindquist E."/>
            <person name="Shapiro H."/>
            <person name="Lucas S."/>
            <person name="Grigoriev I.V."/>
            <person name="Cande W.Z."/>
            <person name="Fulton C."/>
            <person name="Rokhsar D.S."/>
            <person name="Dawson S.C."/>
        </authorList>
    </citation>
    <scope>NUCLEOTIDE SEQUENCE [LARGE SCALE GENOMIC DNA]</scope>
    <source>
        <strain evidence="2 3">NEG-M</strain>
    </source>
</reference>
<dbReference type="Proteomes" id="UP000006671">
    <property type="component" value="Unassembled WGS sequence"/>
</dbReference>
<evidence type="ECO:0000256" key="1">
    <source>
        <dbReference type="SAM" id="MobiDB-lite"/>
    </source>
</evidence>
<keyword evidence="3" id="KW-1185">Reference proteome</keyword>
<sequence length="240" mass="26499">MYIATGSGRDSFIFLGPQERHGKYGKLIKNVHSEQKQTRINEFWDKADKREDKYTLPSGNREKENSATTRFKVQGAPSELDDKKWFSTTTSANGGVKNASYNSSSLARKTAQDITLSEPRIPKYSGHVPGLHNVVGASPHSSKFQERSYQSMDFGKSSSLDGFNNTVSLPSLSRSSTASSSNRQQPETSFRVSSSSRTFTRFVSPVRSSIQTHHSGSFAGHVPSSVSGFSNYELSTSMKY</sequence>
<protein>
    <submittedName>
        <fullName evidence="2">Uncharacterized protein</fullName>
    </submittedName>
</protein>
<dbReference type="EMBL" id="GG738856">
    <property type="protein sequence ID" value="EFC46918.1"/>
    <property type="molecule type" value="Genomic_DNA"/>
</dbReference>
<evidence type="ECO:0000313" key="2">
    <source>
        <dbReference type="EMBL" id="EFC46918.1"/>
    </source>
</evidence>
<evidence type="ECO:0000313" key="3">
    <source>
        <dbReference type="Proteomes" id="UP000006671"/>
    </source>
</evidence>
<feature type="region of interest" description="Disordered" evidence="1">
    <location>
        <begin position="120"/>
        <end position="150"/>
    </location>
</feature>
<dbReference type="OMA" id="HNEMWER"/>
<accession>D2V7R5</accession>